<evidence type="ECO:0000313" key="4">
    <source>
        <dbReference type="Proteomes" id="UP000183410"/>
    </source>
</evidence>
<dbReference type="PROSITE" id="PS51257">
    <property type="entry name" value="PROKAR_LIPOPROTEIN"/>
    <property type="match status" value="1"/>
</dbReference>
<name>A0A1I2GHW1_9BACL</name>
<dbReference type="OrthoDB" id="2620571at2"/>
<feature type="compositionally biased region" description="Low complexity" evidence="1">
    <location>
        <begin position="31"/>
        <end position="42"/>
    </location>
</feature>
<feature type="region of interest" description="Disordered" evidence="1">
    <location>
        <begin position="31"/>
        <end position="100"/>
    </location>
</feature>
<protein>
    <submittedName>
        <fullName evidence="3">Uncharacterized protein</fullName>
    </submittedName>
</protein>
<gene>
    <name evidence="3" type="ORF">SAMN04487969_1167</name>
</gene>
<proteinExistence type="predicted"/>
<keyword evidence="2" id="KW-0732">Signal</keyword>
<dbReference type="AlphaFoldDB" id="A0A1I2GHW1"/>
<feature type="compositionally biased region" description="Low complexity" evidence="1">
    <location>
        <begin position="54"/>
        <end position="66"/>
    </location>
</feature>
<evidence type="ECO:0000256" key="2">
    <source>
        <dbReference type="SAM" id="SignalP"/>
    </source>
</evidence>
<feature type="compositionally biased region" description="Polar residues" evidence="1">
    <location>
        <begin position="79"/>
        <end position="90"/>
    </location>
</feature>
<reference evidence="4" key="1">
    <citation type="submission" date="2016-10" db="EMBL/GenBank/DDBJ databases">
        <authorList>
            <person name="Varghese N."/>
            <person name="Submissions S."/>
        </authorList>
    </citation>
    <scope>NUCLEOTIDE SEQUENCE [LARGE SCALE GENOMIC DNA]</scope>
    <source>
        <strain evidence="4">CGMCC 1.10223</strain>
    </source>
</reference>
<feature type="chain" id="PRO_5038838978" evidence="2">
    <location>
        <begin position="28"/>
        <end position="163"/>
    </location>
</feature>
<feature type="signal peptide" evidence="2">
    <location>
        <begin position="1"/>
        <end position="27"/>
    </location>
</feature>
<evidence type="ECO:0000313" key="3">
    <source>
        <dbReference type="EMBL" id="SFF16326.1"/>
    </source>
</evidence>
<dbReference type="EMBL" id="FONN01000016">
    <property type="protein sequence ID" value="SFF16326.1"/>
    <property type="molecule type" value="Genomic_DNA"/>
</dbReference>
<organism evidence="3 4">
    <name type="scientific">Paenibacillus algorifonticola</name>
    <dbReference type="NCBI Taxonomy" id="684063"/>
    <lineage>
        <taxon>Bacteria</taxon>
        <taxon>Bacillati</taxon>
        <taxon>Bacillota</taxon>
        <taxon>Bacilli</taxon>
        <taxon>Bacillales</taxon>
        <taxon>Paenibacillaceae</taxon>
        <taxon>Paenibacillus</taxon>
    </lineage>
</organism>
<evidence type="ECO:0000256" key="1">
    <source>
        <dbReference type="SAM" id="MobiDB-lite"/>
    </source>
</evidence>
<sequence>MTKNNKTKKSSLMVTSSLLVAIMLATAACSSNSNNAPAASSSPVATGEQPATVSPTPEESAAPSPSDGGSVTEPGEASPESSPGTDTPSANPDLKTGEGVFNGIIDTHSIEVDTPSGTIVLQINDELLDVINSLPEKSKIKYQYVEKDLDGFTQMWAEKIEKQ</sequence>
<dbReference type="RefSeq" id="WP_046233276.1">
    <property type="nucleotide sequence ID" value="NZ_FONN01000016.1"/>
</dbReference>
<keyword evidence="4" id="KW-1185">Reference proteome</keyword>
<dbReference type="Proteomes" id="UP000183410">
    <property type="component" value="Unassembled WGS sequence"/>
</dbReference>
<accession>A0A1I2GHW1</accession>